<name>A0A7J8NCG2_9ROSI</name>
<feature type="non-terminal residue" evidence="1">
    <location>
        <position position="1"/>
    </location>
</feature>
<dbReference type="AlphaFoldDB" id="A0A7J8NCG2"/>
<keyword evidence="2" id="KW-1185">Reference proteome</keyword>
<proteinExistence type="predicted"/>
<organism evidence="1 2">
    <name type="scientific">Gossypium lobatum</name>
    <dbReference type="NCBI Taxonomy" id="34289"/>
    <lineage>
        <taxon>Eukaryota</taxon>
        <taxon>Viridiplantae</taxon>
        <taxon>Streptophyta</taxon>
        <taxon>Embryophyta</taxon>
        <taxon>Tracheophyta</taxon>
        <taxon>Spermatophyta</taxon>
        <taxon>Magnoliopsida</taxon>
        <taxon>eudicotyledons</taxon>
        <taxon>Gunneridae</taxon>
        <taxon>Pentapetalae</taxon>
        <taxon>rosids</taxon>
        <taxon>malvids</taxon>
        <taxon>Malvales</taxon>
        <taxon>Malvaceae</taxon>
        <taxon>Malvoideae</taxon>
        <taxon>Gossypium</taxon>
    </lineage>
</organism>
<evidence type="ECO:0000313" key="1">
    <source>
        <dbReference type="EMBL" id="MBA0574697.1"/>
    </source>
</evidence>
<gene>
    <name evidence="1" type="ORF">Golob_006984</name>
</gene>
<accession>A0A7J8NCG2</accession>
<dbReference type="EMBL" id="JABEZX010000044">
    <property type="protein sequence ID" value="MBA0574697.1"/>
    <property type="molecule type" value="Genomic_DNA"/>
</dbReference>
<reference evidence="1 2" key="1">
    <citation type="journal article" date="2019" name="Genome Biol. Evol.">
        <title>Insights into the evolution of the New World diploid cottons (Gossypium, subgenus Houzingenia) based on genome sequencing.</title>
        <authorList>
            <person name="Grover C.E."/>
            <person name="Arick M.A. 2nd"/>
            <person name="Thrash A."/>
            <person name="Conover J.L."/>
            <person name="Sanders W.S."/>
            <person name="Peterson D.G."/>
            <person name="Frelichowski J.E."/>
            <person name="Scheffler J.A."/>
            <person name="Scheffler B.E."/>
            <person name="Wendel J.F."/>
        </authorList>
    </citation>
    <scope>NUCLEOTIDE SEQUENCE [LARGE SCALE GENOMIC DNA]</scope>
    <source>
        <strain evidence="1">157</strain>
        <tissue evidence="1">Leaf</tissue>
    </source>
</reference>
<protein>
    <submittedName>
        <fullName evidence="1">Uncharacterized protein</fullName>
    </submittedName>
</protein>
<dbReference type="Proteomes" id="UP000593572">
    <property type="component" value="Unassembled WGS sequence"/>
</dbReference>
<sequence length="43" mass="5002">VRLGQLSWVLSPFDPVFSTQFQLPHSKPSRAETQVYTSYSFRL</sequence>
<comment type="caution">
    <text evidence="1">The sequence shown here is derived from an EMBL/GenBank/DDBJ whole genome shotgun (WGS) entry which is preliminary data.</text>
</comment>
<evidence type="ECO:0000313" key="2">
    <source>
        <dbReference type="Proteomes" id="UP000593572"/>
    </source>
</evidence>